<evidence type="ECO:0000313" key="5">
    <source>
        <dbReference type="Proteomes" id="UP000243876"/>
    </source>
</evidence>
<dbReference type="InterPro" id="IPR000608">
    <property type="entry name" value="UBC"/>
</dbReference>
<protein>
    <submittedName>
        <fullName evidence="4">SPOSA6832_04173-mRNA-1:cds</fullName>
    </submittedName>
</protein>
<dbReference type="Proteomes" id="UP000243876">
    <property type="component" value="Unassembled WGS sequence"/>
</dbReference>
<evidence type="ECO:0000313" key="4">
    <source>
        <dbReference type="EMBL" id="CEQ42364.1"/>
    </source>
</evidence>
<organism evidence="4 5">
    <name type="scientific">Sporidiobolus salmonicolor</name>
    <name type="common">Yeast-like fungus</name>
    <name type="synonym">Sporobolomyces salmonicolor</name>
    <dbReference type="NCBI Taxonomy" id="5005"/>
    <lineage>
        <taxon>Eukaryota</taxon>
        <taxon>Fungi</taxon>
        <taxon>Dikarya</taxon>
        <taxon>Basidiomycota</taxon>
        <taxon>Pucciniomycotina</taxon>
        <taxon>Microbotryomycetes</taxon>
        <taxon>Sporidiobolales</taxon>
        <taxon>Sporidiobolaceae</taxon>
        <taxon>Sporobolomyces</taxon>
    </lineage>
</organism>
<sequence>MLEGGRVEPLLRRRLGETGCRILQADNLEEWIIALRVLGDETVYAGEEFALRFRFTPGYPIDSPEVTFVVSPEWKPPVHPHVYGNGHICASVLGSGWSPVLNVQSLLLTMQSMLASCQKKELPPDNDRAYHDGNTVTLNGELSSTDTV</sequence>
<evidence type="ECO:0000256" key="2">
    <source>
        <dbReference type="SAM" id="MobiDB-lite"/>
    </source>
</evidence>
<keyword evidence="1" id="KW-0833">Ubl conjugation pathway</keyword>
<dbReference type="PANTHER" id="PTHR24067">
    <property type="entry name" value="UBIQUITIN-CONJUGATING ENZYME E2"/>
    <property type="match status" value="1"/>
</dbReference>
<dbReference type="InterPro" id="IPR050113">
    <property type="entry name" value="Ub_conjugating_enzyme"/>
</dbReference>
<name>A0A0D6EQX9_SPOSA</name>
<gene>
    <name evidence="4" type="primary">SPOSA6832_04173</name>
</gene>
<reference evidence="5" key="1">
    <citation type="submission" date="2015-02" db="EMBL/GenBank/DDBJ databases">
        <authorList>
            <person name="Gon?alves P."/>
        </authorList>
    </citation>
    <scope>NUCLEOTIDE SEQUENCE [LARGE SCALE GENOMIC DNA]</scope>
</reference>
<dbReference type="PROSITE" id="PS50127">
    <property type="entry name" value="UBC_2"/>
    <property type="match status" value="1"/>
</dbReference>
<dbReference type="AlphaFoldDB" id="A0A0D6EQX9"/>
<dbReference type="Pfam" id="PF00179">
    <property type="entry name" value="UQ_con"/>
    <property type="match status" value="1"/>
</dbReference>
<keyword evidence="5" id="KW-1185">Reference proteome</keyword>
<feature type="compositionally biased region" description="Polar residues" evidence="2">
    <location>
        <begin position="134"/>
        <end position="148"/>
    </location>
</feature>
<dbReference type="CDD" id="cd23808">
    <property type="entry name" value="UBCc_UBE2W"/>
    <property type="match status" value="1"/>
</dbReference>
<dbReference type="OrthoDB" id="406833at2759"/>
<dbReference type="InterPro" id="IPR016135">
    <property type="entry name" value="UBQ-conjugating_enzyme/RWD"/>
</dbReference>
<dbReference type="Gene3D" id="3.10.110.10">
    <property type="entry name" value="Ubiquitin Conjugating Enzyme"/>
    <property type="match status" value="1"/>
</dbReference>
<feature type="region of interest" description="Disordered" evidence="2">
    <location>
        <begin position="123"/>
        <end position="148"/>
    </location>
</feature>
<accession>A0A0D6EQX9</accession>
<dbReference type="SMART" id="SM00212">
    <property type="entry name" value="UBCc"/>
    <property type="match status" value="1"/>
</dbReference>
<evidence type="ECO:0000256" key="1">
    <source>
        <dbReference type="ARBA" id="ARBA00022786"/>
    </source>
</evidence>
<dbReference type="EMBL" id="CENE01000025">
    <property type="protein sequence ID" value="CEQ42364.1"/>
    <property type="molecule type" value="Genomic_DNA"/>
</dbReference>
<dbReference type="SUPFAM" id="SSF54495">
    <property type="entry name" value="UBC-like"/>
    <property type="match status" value="1"/>
</dbReference>
<feature type="domain" description="UBC core" evidence="3">
    <location>
        <begin position="1"/>
        <end position="148"/>
    </location>
</feature>
<proteinExistence type="predicted"/>
<evidence type="ECO:0000259" key="3">
    <source>
        <dbReference type="PROSITE" id="PS50127"/>
    </source>
</evidence>